<feature type="transmembrane region" description="Helical" evidence="1">
    <location>
        <begin position="27"/>
        <end position="45"/>
    </location>
</feature>
<dbReference type="AlphaFoldDB" id="A0A7M1S373"/>
<organism evidence="2 3">
    <name type="scientific">Sulfurovum indicum</name>
    <dbReference type="NCBI Taxonomy" id="2779528"/>
    <lineage>
        <taxon>Bacteria</taxon>
        <taxon>Pseudomonadati</taxon>
        <taxon>Campylobacterota</taxon>
        <taxon>Epsilonproteobacteria</taxon>
        <taxon>Campylobacterales</taxon>
        <taxon>Sulfurovaceae</taxon>
        <taxon>Sulfurovum</taxon>
    </lineage>
</organism>
<dbReference type="EMBL" id="CP063164">
    <property type="protein sequence ID" value="QOR61786.1"/>
    <property type="molecule type" value="Genomic_DNA"/>
</dbReference>
<keyword evidence="1" id="KW-1133">Transmembrane helix</keyword>
<evidence type="ECO:0000256" key="1">
    <source>
        <dbReference type="SAM" id="Phobius"/>
    </source>
</evidence>
<dbReference type="RefSeq" id="WP_197548495.1">
    <property type="nucleotide sequence ID" value="NZ_CP063164.1"/>
</dbReference>
<feature type="transmembrane region" description="Helical" evidence="1">
    <location>
        <begin position="66"/>
        <end position="86"/>
    </location>
</feature>
<dbReference type="InterPro" id="IPR007272">
    <property type="entry name" value="Sulf_transp_TsuA/YedE"/>
</dbReference>
<name>A0A7M1S373_9BACT</name>
<feature type="transmembrane region" description="Helical" evidence="1">
    <location>
        <begin position="98"/>
        <end position="121"/>
    </location>
</feature>
<dbReference type="Pfam" id="PF04143">
    <property type="entry name" value="Sulf_transp"/>
    <property type="match status" value="1"/>
</dbReference>
<reference evidence="2 3" key="1">
    <citation type="submission" date="2020-10" db="EMBL/GenBank/DDBJ databases">
        <title>The genome of sulfurovum sp.</title>
        <authorList>
            <person name="Xie S."/>
            <person name="Shao Z."/>
            <person name="Jiang L."/>
        </authorList>
    </citation>
    <scope>NUCLEOTIDE SEQUENCE [LARGE SCALE GENOMIC DNA]</scope>
    <source>
        <strain evidence="2 3">ST-419</strain>
    </source>
</reference>
<feature type="transmembrane region" description="Helical" evidence="1">
    <location>
        <begin position="179"/>
        <end position="196"/>
    </location>
</feature>
<evidence type="ECO:0000313" key="3">
    <source>
        <dbReference type="Proteomes" id="UP000595074"/>
    </source>
</evidence>
<keyword evidence="1" id="KW-0812">Transmembrane</keyword>
<accession>A0A7M1S373</accession>
<keyword evidence="1" id="KW-0472">Membrane</keyword>
<keyword evidence="3" id="KW-1185">Reference proteome</keyword>
<protein>
    <submittedName>
        <fullName evidence="2">YeeE/YedE family protein</fullName>
    </submittedName>
</protein>
<sequence>MDVIVKLQGDDLASRIIQMFENVINQGHGSLALVFLIGVIFGGIIQYSRVDKFEKIAGFAMLKDTIVPKMLFLAVGLTSIGLYFMIEAGDAHYHVKPIMWPGLVIGGILFGISMAIFGKCPGTGPVSIAEGRIDVLVGAIGGLLGGLVFTLYYDDFFKPLMGENTGKMVLTDFFKGNEHMVVLIFGIVLALIAIAIPKVEMFDEADLCKLPDDQRPDKKL</sequence>
<dbReference type="Proteomes" id="UP000595074">
    <property type="component" value="Chromosome"/>
</dbReference>
<gene>
    <name evidence="2" type="ORF">IMZ28_10235</name>
</gene>
<proteinExistence type="predicted"/>
<evidence type="ECO:0000313" key="2">
    <source>
        <dbReference type="EMBL" id="QOR61786.1"/>
    </source>
</evidence>
<feature type="transmembrane region" description="Helical" evidence="1">
    <location>
        <begin position="133"/>
        <end position="153"/>
    </location>
</feature>
<dbReference type="KEGG" id="sinu:IMZ28_10235"/>